<feature type="domain" description="Photolyase/cryptochrome alpha/beta" evidence="13">
    <location>
        <begin position="42"/>
        <end position="170"/>
    </location>
</feature>
<comment type="caution">
    <text evidence="14">The sequence shown here is derived from an EMBL/GenBank/DDBJ whole genome shotgun (WGS) entry which is preliminary data.</text>
</comment>
<dbReference type="Gene3D" id="1.10.579.10">
    <property type="entry name" value="DNA Cyclobutane Dipyrimidine Photolyase, subunit A, domain 3"/>
    <property type="match status" value="1"/>
</dbReference>
<keyword evidence="10" id="KW-0675">Receptor</keyword>
<evidence type="ECO:0000256" key="7">
    <source>
        <dbReference type="ARBA" id="ARBA00022630"/>
    </source>
</evidence>
<dbReference type="GO" id="GO:0045892">
    <property type="term" value="P:negative regulation of DNA-templated transcription"/>
    <property type="evidence" value="ECO:0007669"/>
    <property type="project" value="TreeGrafter"/>
</dbReference>
<dbReference type="PANTHER" id="PTHR11455">
    <property type="entry name" value="CRYPTOCHROME"/>
    <property type="match status" value="1"/>
</dbReference>
<organism evidence="14 15">
    <name type="scientific">Oopsacas minuta</name>
    <dbReference type="NCBI Taxonomy" id="111878"/>
    <lineage>
        <taxon>Eukaryota</taxon>
        <taxon>Metazoa</taxon>
        <taxon>Porifera</taxon>
        <taxon>Hexactinellida</taxon>
        <taxon>Hexasterophora</taxon>
        <taxon>Lyssacinosida</taxon>
        <taxon>Leucopsacidae</taxon>
        <taxon>Oopsacas</taxon>
    </lineage>
</organism>
<dbReference type="InterPro" id="IPR036134">
    <property type="entry name" value="Crypto/Photolyase_FAD-like_sf"/>
</dbReference>
<dbReference type="PROSITE" id="PS51645">
    <property type="entry name" value="PHR_CRY_ALPHA_BETA"/>
    <property type="match status" value="1"/>
</dbReference>
<evidence type="ECO:0000256" key="10">
    <source>
        <dbReference type="ARBA" id="ARBA00023170"/>
    </source>
</evidence>
<gene>
    <name evidence="14" type="ORF">LOD99_7291</name>
</gene>
<evidence type="ECO:0000313" key="15">
    <source>
        <dbReference type="Proteomes" id="UP001165289"/>
    </source>
</evidence>
<keyword evidence="9" id="KW-0274">FAD</keyword>
<dbReference type="AlphaFoldDB" id="A0AAV7JUB3"/>
<dbReference type="GO" id="GO:0003677">
    <property type="term" value="F:DNA binding"/>
    <property type="evidence" value="ECO:0007669"/>
    <property type="project" value="TreeGrafter"/>
</dbReference>
<dbReference type="GO" id="GO:0048471">
    <property type="term" value="C:perinuclear region of cytoplasm"/>
    <property type="evidence" value="ECO:0007669"/>
    <property type="project" value="UniProtKB-SubCell"/>
</dbReference>
<dbReference type="Gene3D" id="3.40.50.620">
    <property type="entry name" value="HUPs"/>
    <property type="match status" value="1"/>
</dbReference>
<evidence type="ECO:0000259" key="13">
    <source>
        <dbReference type="PROSITE" id="PS51645"/>
    </source>
</evidence>
<feature type="site" description="Electron transfer via tryptophanyl radical" evidence="12">
    <location>
        <position position="441"/>
    </location>
</feature>
<feature type="site" description="Electron transfer via tryptophanyl radical" evidence="12">
    <location>
        <position position="418"/>
    </location>
</feature>
<accession>A0AAV7JUB3</accession>
<dbReference type="GO" id="GO:0005634">
    <property type="term" value="C:nucleus"/>
    <property type="evidence" value="ECO:0007669"/>
    <property type="project" value="UniProtKB-SubCell"/>
</dbReference>
<dbReference type="InterPro" id="IPR005101">
    <property type="entry name" value="Cryptochr/Photolyase_FAD-bd"/>
</dbReference>
<evidence type="ECO:0000256" key="12">
    <source>
        <dbReference type="PIRSR" id="PIRSR602081-2"/>
    </source>
</evidence>
<sequence>MEGLEELEQLTIEQYLSFSSESEYSGDDTQSKVDIEVPQGKVLLHMFTNRHLRLRDNTALYQALAHNPDKFYAVYIMEGLDSIAVAPIRWKFMIDCMEDLKYQLLEYGLEVYFLSGESSSILSTLINQWKITHLSINMDPDVNFISYNEKINKICQENNIQMFTDLESHRLLWLPNTYKDPISMTKFRALLAEAITAKQNNTCSEAYIQTVIPDLNEDQLIELGKKERIPCPFISEIPQLRNLFPNTAFSQLTFLFQGGERYINNIFLNEYREARLRHTPVEEISPIKAKAKPISPYLRFGCITPRKFFQFLVDLINNSNYSRINIDQALAGIIARDFALQASQKQPIPERIISYNNLCLPIPWDRNSNLIQSFNAAQTGFPFFDAAIIQIKTEGYAVNEVTESLATFVTNGLLWISWEEGLELFYLNSVNFDLPISTYSWLEASSSTMISGLQKQYKDPMLYVSRQIDPNGDYIKKYIPKLRDFPLEYIHKPDLAPIEVQQAANCIIGVDYPKPLFEYTSRQDKCCKRMKVFMEVVDTAAHAQALPHVVEGCKGRFPT</sequence>
<dbReference type="GO" id="GO:0032922">
    <property type="term" value="P:circadian regulation of gene expression"/>
    <property type="evidence" value="ECO:0007669"/>
    <property type="project" value="TreeGrafter"/>
</dbReference>
<dbReference type="InterPro" id="IPR006050">
    <property type="entry name" value="DNA_photolyase_N"/>
</dbReference>
<dbReference type="InterPro" id="IPR014729">
    <property type="entry name" value="Rossmann-like_a/b/a_fold"/>
</dbReference>
<evidence type="ECO:0000256" key="4">
    <source>
        <dbReference type="ARBA" id="ARBA00005862"/>
    </source>
</evidence>
<comment type="cofactor">
    <cofactor evidence="1">
        <name>FAD</name>
        <dbReference type="ChEBI" id="CHEBI:57692"/>
    </cofactor>
</comment>
<dbReference type="InterPro" id="IPR002081">
    <property type="entry name" value="Cryptochrome/DNA_photolyase_1"/>
</dbReference>
<reference evidence="14 15" key="1">
    <citation type="journal article" date="2023" name="BMC Biol.">
        <title>The compact genome of the sponge Oopsacas minuta (Hexactinellida) is lacking key metazoan core genes.</title>
        <authorList>
            <person name="Santini S."/>
            <person name="Schenkelaars Q."/>
            <person name="Jourda C."/>
            <person name="Duchesne M."/>
            <person name="Belahbib H."/>
            <person name="Rocher C."/>
            <person name="Selva M."/>
            <person name="Riesgo A."/>
            <person name="Vervoort M."/>
            <person name="Leys S.P."/>
            <person name="Kodjabachian L."/>
            <person name="Le Bivic A."/>
            <person name="Borchiellini C."/>
            <person name="Claverie J.M."/>
            <person name="Renard E."/>
        </authorList>
    </citation>
    <scope>NUCLEOTIDE SEQUENCE [LARGE SCALE GENOMIC DNA]</scope>
    <source>
        <strain evidence="14">SPO-2</strain>
    </source>
</reference>
<evidence type="ECO:0000256" key="11">
    <source>
        <dbReference type="ARBA" id="ARBA00023242"/>
    </source>
</evidence>
<dbReference type="SUPFAM" id="SSF52425">
    <property type="entry name" value="Cryptochrome/photolyase, N-terminal domain"/>
    <property type="match status" value="1"/>
</dbReference>
<evidence type="ECO:0000256" key="2">
    <source>
        <dbReference type="ARBA" id="ARBA00004123"/>
    </source>
</evidence>
<dbReference type="InterPro" id="IPR036155">
    <property type="entry name" value="Crypto/Photolyase_N_sf"/>
</dbReference>
<evidence type="ECO:0000313" key="14">
    <source>
        <dbReference type="EMBL" id="KAI6652276.1"/>
    </source>
</evidence>
<evidence type="ECO:0000256" key="8">
    <source>
        <dbReference type="ARBA" id="ARBA00022741"/>
    </source>
</evidence>
<dbReference type="SUPFAM" id="SSF48173">
    <property type="entry name" value="Cryptochrome/photolyase FAD-binding domain"/>
    <property type="match status" value="1"/>
</dbReference>
<evidence type="ECO:0000256" key="3">
    <source>
        <dbReference type="ARBA" id="ARBA00004556"/>
    </source>
</evidence>
<evidence type="ECO:0000256" key="6">
    <source>
        <dbReference type="ARBA" id="ARBA00022490"/>
    </source>
</evidence>
<dbReference type="GO" id="GO:0071949">
    <property type="term" value="F:FAD binding"/>
    <property type="evidence" value="ECO:0007669"/>
    <property type="project" value="TreeGrafter"/>
</dbReference>
<keyword evidence="7" id="KW-0285">Flavoprotein</keyword>
<keyword evidence="11" id="KW-0539">Nucleus</keyword>
<keyword evidence="15" id="KW-1185">Reference proteome</keyword>
<keyword evidence="8" id="KW-0547">Nucleotide-binding</keyword>
<evidence type="ECO:0000256" key="1">
    <source>
        <dbReference type="ARBA" id="ARBA00001974"/>
    </source>
</evidence>
<dbReference type="Proteomes" id="UP001165289">
    <property type="component" value="Unassembled WGS sequence"/>
</dbReference>
<dbReference type="Pfam" id="PF00875">
    <property type="entry name" value="DNA_photolyase"/>
    <property type="match status" value="1"/>
</dbReference>
<evidence type="ECO:0000256" key="9">
    <source>
        <dbReference type="ARBA" id="ARBA00022827"/>
    </source>
</evidence>
<dbReference type="Gene3D" id="1.25.40.80">
    <property type="match status" value="1"/>
</dbReference>
<feature type="site" description="Electron transfer via tryptophanyl radical" evidence="12">
    <location>
        <position position="364"/>
    </location>
</feature>
<comment type="subcellular location">
    <subcellularLocation>
        <location evidence="3">Cytoplasm</location>
        <location evidence="3">Perinuclear region</location>
    </subcellularLocation>
    <subcellularLocation>
        <location evidence="2">Nucleus</location>
    </subcellularLocation>
</comment>
<dbReference type="PANTHER" id="PTHR11455:SF17">
    <property type="entry name" value="CRYPTOCHROME-1"/>
    <property type="match status" value="1"/>
</dbReference>
<dbReference type="GO" id="GO:0043153">
    <property type="term" value="P:entrainment of circadian clock by photoperiod"/>
    <property type="evidence" value="ECO:0007669"/>
    <property type="project" value="TreeGrafter"/>
</dbReference>
<comment type="similarity">
    <text evidence="4">Belongs to the DNA photolyase class-1 family.</text>
</comment>
<dbReference type="Pfam" id="PF03441">
    <property type="entry name" value="FAD_binding_7"/>
    <property type="match status" value="1"/>
</dbReference>
<proteinExistence type="inferred from homology"/>
<keyword evidence="6" id="KW-0963">Cytoplasm</keyword>
<dbReference type="EMBL" id="JAKMXF010000299">
    <property type="protein sequence ID" value="KAI6652276.1"/>
    <property type="molecule type" value="Genomic_DNA"/>
</dbReference>
<name>A0AAV7JUB3_9METZ</name>
<evidence type="ECO:0000256" key="5">
    <source>
        <dbReference type="ARBA" id="ARBA00021159"/>
    </source>
</evidence>
<protein>
    <recommendedName>
        <fullName evidence="5">Cryptochrome-1</fullName>
    </recommendedName>
</protein>